<dbReference type="InterPro" id="IPR025263">
    <property type="entry name" value="YhdP_central"/>
</dbReference>
<evidence type="ECO:0000313" key="3">
    <source>
        <dbReference type="EMBL" id="TCV01465.1"/>
    </source>
</evidence>
<feature type="domain" description="YhdP central" evidence="2">
    <location>
        <begin position="327"/>
        <end position="1183"/>
    </location>
</feature>
<dbReference type="OrthoDB" id="8521382at2"/>
<dbReference type="NCBIfam" id="TIGR02099">
    <property type="entry name" value="YhdP family protein"/>
    <property type="match status" value="1"/>
</dbReference>
<name>A0A4R3VF90_9BURK</name>
<evidence type="ECO:0000313" key="4">
    <source>
        <dbReference type="Proteomes" id="UP000294692"/>
    </source>
</evidence>
<feature type="transmembrane region" description="Helical" evidence="1">
    <location>
        <begin position="20"/>
        <end position="39"/>
    </location>
</feature>
<gene>
    <name evidence="3" type="ORF">EV686_102177</name>
</gene>
<dbReference type="PANTHER" id="PTHR38690">
    <property type="entry name" value="PROTEASE-RELATED"/>
    <property type="match status" value="1"/>
</dbReference>
<dbReference type="AlphaFoldDB" id="A0A4R3VF90"/>
<dbReference type="InterPro" id="IPR011836">
    <property type="entry name" value="YhdP"/>
</dbReference>
<evidence type="ECO:0000256" key="1">
    <source>
        <dbReference type="SAM" id="Phobius"/>
    </source>
</evidence>
<accession>A0A4R3VF90</accession>
<keyword evidence="1" id="KW-0472">Membrane</keyword>
<keyword evidence="1" id="KW-0812">Transmembrane</keyword>
<proteinExistence type="predicted"/>
<comment type="caution">
    <text evidence="3">The sequence shown here is derived from an EMBL/GenBank/DDBJ whole genome shotgun (WGS) entry which is preliminary data.</text>
</comment>
<dbReference type="EMBL" id="SMBX01000002">
    <property type="protein sequence ID" value="TCV01465.1"/>
    <property type="molecule type" value="Genomic_DNA"/>
</dbReference>
<dbReference type="PANTHER" id="PTHR38690:SF1">
    <property type="entry name" value="PROTEASE"/>
    <property type="match status" value="1"/>
</dbReference>
<dbReference type="RefSeq" id="WP_132474005.1">
    <property type="nucleotide sequence ID" value="NZ_JBHRVM010000001.1"/>
</dbReference>
<protein>
    <submittedName>
        <fullName evidence="3">Uncharacterized protein (TIGR02099 family)</fullName>
    </submittedName>
</protein>
<evidence type="ECO:0000259" key="2">
    <source>
        <dbReference type="Pfam" id="PF13116"/>
    </source>
</evidence>
<reference evidence="3 4" key="1">
    <citation type="submission" date="2019-03" db="EMBL/GenBank/DDBJ databases">
        <title>Genomic Encyclopedia of Type Strains, Phase IV (KMG-IV): sequencing the most valuable type-strain genomes for metagenomic binning, comparative biology and taxonomic classification.</title>
        <authorList>
            <person name="Goeker M."/>
        </authorList>
    </citation>
    <scope>NUCLEOTIDE SEQUENCE [LARGE SCALE GENOMIC DNA]</scope>
    <source>
        <strain evidence="3 4">DSM 100048</strain>
    </source>
</reference>
<dbReference type="Pfam" id="PF13116">
    <property type="entry name" value="YhdP"/>
    <property type="match status" value="1"/>
</dbReference>
<organism evidence="3 4">
    <name type="scientific">Paracandidimonas soli</name>
    <dbReference type="NCBI Taxonomy" id="1917182"/>
    <lineage>
        <taxon>Bacteria</taxon>
        <taxon>Pseudomonadati</taxon>
        <taxon>Pseudomonadota</taxon>
        <taxon>Betaproteobacteria</taxon>
        <taxon>Burkholderiales</taxon>
        <taxon>Alcaligenaceae</taxon>
        <taxon>Paracandidimonas</taxon>
    </lineage>
</organism>
<sequence length="1203" mass="130765">MANHFLLYRFFGFLRLLGRFALLVYFVAGIGLLGIRYWLLPNADEWRGALESQLTDALGTEVSLGEVKAQWLGANPRLTLSDVVLRDANDQALLRLPYLRAVLDWRSILGHIQFDSIEASGLDLTIRRDIQGQLHLVGQSFSLSADDARSGELPPVLGWLSLQRRVLFTDVTLRWDDASSAGGALVLDRVRMQIDNDGRDRRFALQAAAPQELASMIDVRGELRSDEKGRVDRLDQVSGRLYVHVRDWQSQAWRPWLELPAQLESGRGSAQASLSFAAGKPDGMALDASVQALRWRLDGKDHIGVEAARLHAEGEWREWSEAPRALSFQWQGRGVSVAVAEAYEQALSFDETRLQGRVERAADGGLSVSLASADVGNADLDLHFSGHWRSSETSGSGEADIQGQATHVSVPAIVRYLPAVVSEDARIWMKESLIKGRVRDAAFRLKGELDAFPFGIDPEKGEFRLEGRLEDTQIDYLPAHNGAKGWPSVDAIEGRLSMDRASLGIHADTARMLPSAQQPALELRGVQASIPDLEHNATLSIKGETSGKASSYIALAHHSPLGELIGGVLDEATASGEWSVPLELSIPLMHSIDTTVKGSVLPGEGSALRLMPEMPLLERLSGTLEFSETAVSAKGLSGRFLGGKVDFADGIGGGQAGLRLRGRMTAPALAEYIDLKGMERLEGSIAYTARLGLDKAGRFVMEAESSLEGMRLDFPAPLGKSAKQPMALKVDWSGHKDERNVMALDIRLGSGIHARALRRSLENEGPYFYALGVGRDQVLPAPASGAEIDVQVDDFNARAWEAVVEDFSRAAGANQTQESSARRPLLPELRRFRVQADKGSIFGLGTTQLTLTGGKTDAQRWRMDISSTETAGTLFWQEAAGKVEGSIQARLDRLAIGEAGDKEGADIAESEGSALPDELDIPAIDLTVGRFTLYGKMLGELAVTGVNQERGRLWRLDKFSIDSPTASLQGKGSWQLSGERRGLQLQADIAVHNLGGYMEQIGFPGAVQDGHGSVRADLFWHDLPWSPEISGIQGTLELELDKGRFNQVNSRVARLLELLSLQSVKRLASLDFNPGGLLKNGFPYDALRGKLDLDQGELRTQDYRVVGPVGTIVIGGNVHLLRQTLDLQAVVVPSLDVSGAAIAAGIAVNPIVGVGAFLAQWLLQTPLSRAMTVEYRISGDWDNVAVEEVNADRRKAADSEQMP</sequence>
<dbReference type="Proteomes" id="UP000294692">
    <property type="component" value="Unassembled WGS sequence"/>
</dbReference>
<keyword evidence="4" id="KW-1185">Reference proteome</keyword>
<keyword evidence="1" id="KW-1133">Transmembrane helix</keyword>